<keyword evidence="3" id="KW-0067">ATP-binding</keyword>
<gene>
    <name evidence="3" type="ORF">SEMRO_708_G190700.1</name>
</gene>
<organism evidence="3 4">
    <name type="scientific">Seminavis robusta</name>
    <dbReference type="NCBI Taxonomy" id="568900"/>
    <lineage>
        <taxon>Eukaryota</taxon>
        <taxon>Sar</taxon>
        <taxon>Stramenopiles</taxon>
        <taxon>Ochrophyta</taxon>
        <taxon>Bacillariophyta</taxon>
        <taxon>Bacillariophyceae</taxon>
        <taxon>Bacillariophycidae</taxon>
        <taxon>Naviculales</taxon>
        <taxon>Naviculaceae</taxon>
        <taxon>Seminavis</taxon>
    </lineage>
</organism>
<accession>A0A9N8E9V9</accession>
<dbReference type="Proteomes" id="UP001153069">
    <property type="component" value="Unassembled WGS sequence"/>
</dbReference>
<name>A0A9N8E9V9_9STRA</name>
<dbReference type="InterPro" id="IPR016024">
    <property type="entry name" value="ARM-type_fold"/>
</dbReference>
<evidence type="ECO:0000256" key="1">
    <source>
        <dbReference type="SAM" id="MobiDB-lite"/>
    </source>
</evidence>
<keyword evidence="3" id="KW-0547">Nucleotide-binding</keyword>
<dbReference type="EMBL" id="CAICTM010000707">
    <property type="protein sequence ID" value="CAB9515326.1"/>
    <property type="molecule type" value="Genomic_DNA"/>
</dbReference>
<feature type="domain" description="Helicase-associated" evidence="2">
    <location>
        <begin position="7"/>
        <end position="65"/>
    </location>
</feature>
<dbReference type="InterPro" id="IPR005114">
    <property type="entry name" value="Helicase_assoc"/>
</dbReference>
<keyword evidence="4" id="KW-1185">Reference proteome</keyword>
<evidence type="ECO:0000313" key="4">
    <source>
        <dbReference type="Proteomes" id="UP001153069"/>
    </source>
</evidence>
<feature type="domain" description="Helicase-associated" evidence="2">
    <location>
        <begin position="141"/>
        <end position="198"/>
    </location>
</feature>
<dbReference type="Pfam" id="PF03457">
    <property type="entry name" value="HA"/>
    <property type="match status" value="4"/>
</dbReference>
<evidence type="ECO:0000259" key="2">
    <source>
        <dbReference type="Pfam" id="PF03457"/>
    </source>
</evidence>
<comment type="caution">
    <text evidence="3">The sequence shown here is derived from an EMBL/GenBank/DDBJ whole genome shotgun (WGS) entry which is preliminary data.</text>
</comment>
<sequence>MVGVPDHETWYAKLEKLKEFQKKHGHTNVHNQDRELKVWVSSQRVRYRRRQMPQERQDALNAIGFTWDALEEKWKANYMLLREFQERHGHCCVTFSKGLGKWCVLQREMYNKGRLRDDRFCLLDQLGFQWDTPSVNKKKPDVWYVKLEQLKEYGRQNGNFLVPSRHPELGRWVFKQKSQYKIGNLSQERQDALNAIGFTWNVLTEKWESMYSLLKDFQEKHGHCLVSTKQNTKLARWVQSQRDRLVEGKVSEERVQKLRRLGFVWDGTAVDYAYVSCDPQDVAPSSKRSTRSSSRRRVTRATKKARTARFAAEDSEEEDWDKDDEEEDSDEDDDDEEDWDEADEVIPPRKLRRISTRKRKARA</sequence>
<keyword evidence="3" id="KW-0378">Hydrolase</keyword>
<feature type="compositionally biased region" description="Acidic residues" evidence="1">
    <location>
        <begin position="313"/>
        <end position="344"/>
    </location>
</feature>
<dbReference type="Gene3D" id="6.10.140.530">
    <property type="match status" value="4"/>
</dbReference>
<protein>
    <submittedName>
        <fullName evidence="3">Helicase</fullName>
    </submittedName>
</protein>
<feature type="domain" description="Helicase-associated" evidence="2">
    <location>
        <begin position="71"/>
        <end position="128"/>
    </location>
</feature>
<dbReference type="PANTHER" id="PTHR33418:SF1">
    <property type="entry name" value="HELICASE-ASSOCIATED DOMAIN-CONTAINING PROTEIN"/>
    <property type="match status" value="1"/>
</dbReference>
<feature type="compositionally biased region" description="Basic residues" evidence="1">
    <location>
        <begin position="349"/>
        <end position="363"/>
    </location>
</feature>
<reference evidence="3" key="1">
    <citation type="submission" date="2020-06" db="EMBL/GenBank/DDBJ databases">
        <authorList>
            <consortium name="Plant Systems Biology data submission"/>
        </authorList>
    </citation>
    <scope>NUCLEOTIDE SEQUENCE</scope>
    <source>
        <strain evidence="3">D6</strain>
    </source>
</reference>
<dbReference type="AlphaFoldDB" id="A0A9N8E9V9"/>
<dbReference type="OrthoDB" id="42040at2759"/>
<evidence type="ECO:0000313" key="3">
    <source>
        <dbReference type="EMBL" id="CAB9515326.1"/>
    </source>
</evidence>
<proteinExistence type="predicted"/>
<dbReference type="PANTHER" id="PTHR33418">
    <property type="entry name" value="HELICASE-ASSOCIATED"/>
    <property type="match status" value="1"/>
</dbReference>
<feature type="region of interest" description="Disordered" evidence="1">
    <location>
        <begin position="279"/>
        <end position="363"/>
    </location>
</feature>
<keyword evidence="3" id="KW-0347">Helicase</keyword>
<feature type="domain" description="Helicase-associated" evidence="2">
    <location>
        <begin position="204"/>
        <end position="263"/>
    </location>
</feature>
<dbReference type="GO" id="GO:0004386">
    <property type="term" value="F:helicase activity"/>
    <property type="evidence" value="ECO:0007669"/>
    <property type="project" value="UniProtKB-KW"/>
</dbReference>
<feature type="compositionally biased region" description="Basic residues" evidence="1">
    <location>
        <begin position="288"/>
        <end position="307"/>
    </location>
</feature>
<dbReference type="SUPFAM" id="SSF48371">
    <property type="entry name" value="ARM repeat"/>
    <property type="match status" value="1"/>
</dbReference>